<evidence type="ECO:0000256" key="1">
    <source>
        <dbReference type="ARBA" id="ARBA00023015"/>
    </source>
</evidence>
<name>A0A0P6WIZ4_9HYPH</name>
<dbReference type="SUPFAM" id="SSF46785">
    <property type="entry name" value="Winged helix' DNA-binding domain"/>
    <property type="match status" value="1"/>
</dbReference>
<evidence type="ECO:0000313" key="6">
    <source>
        <dbReference type="Proteomes" id="UP000048984"/>
    </source>
</evidence>
<dbReference type="Gene3D" id="1.20.120.530">
    <property type="entry name" value="GntR ligand-binding domain-like"/>
    <property type="match status" value="1"/>
</dbReference>
<dbReference type="PROSITE" id="PS50949">
    <property type="entry name" value="HTH_GNTR"/>
    <property type="match status" value="1"/>
</dbReference>
<dbReference type="InterPro" id="IPR036388">
    <property type="entry name" value="WH-like_DNA-bd_sf"/>
</dbReference>
<evidence type="ECO:0000259" key="4">
    <source>
        <dbReference type="PROSITE" id="PS50949"/>
    </source>
</evidence>
<evidence type="ECO:0000256" key="3">
    <source>
        <dbReference type="ARBA" id="ARBA00023163"/>
    </source>
</evidence>
<dbReference type="SMART" id="SM00345">
    <property type="entry name" value="HTH_GNTR"/>
    <property type="match status" value="1"/>
</dbReference>
<reference evidence="5 6" key="2">
    <citation type="submission" date="2015-10" db="EMBL/GenBank/DDBJ databases">
        <title>Draft Genome Sequence of Prosthecomicrobium hirschii ATCC 27832.</title>
        <authorList>
            <person name="Daniel J."/>
            <person name="Givan S.A."/>
            <person name="Brun Y.V."/>
            <person name="Brown P.J."/>
        </authorList>
    </citation>
    <scope>NUCLEOTIDE SEQUENCE [LARGE SCALE GENOMIC DNA]</scope>
    <source>
        <strain evidence="5 6">16</strain>
    </source>
</reference>
<sequence length="242" mass="26581">MKAPTTAISGKSRPNLRVIEAGAPTRTVDSSLTRAERLRAELADDIVCGRLAPGTALDETTLANRFGVSRTPVREALRELAAAGLVVHRAHRGAVVTALTEERLREMFSVMTELEALAAAGCASSMSPSERQQLVDIHDDAENLVRAGDLAAYAEANDRFHDCLYAGSHNSFLAETLLSVRRRVSAFRRAQFRSLGRLKLSHEEHDRVVQAVLRGDRDAAAREMRSHLETVRDSFLVFHDGL</sequence>
<dbReference type="Gene3D" id="1.10.10.10">
    <property type="entry name" value="Winged helix-like DNA-binding domain superfamily/Winged helix DNA-binding domain"/>
    <property type="match status" value="1"/>
</dbReference>
<proteinExistence type="predicted"/>
<dbReference type="Proteomes" id="UP000048984">
    <property type="component" value="Unassembled WGS sequence"/>
</dbReference>
<dbReference type="PRINTS" id="PR00035">
    <property type="entry name" value="HTHGNTR"/>
</dbReference>
<keyword evidence="1" id="KW-0805">Transcription regulation</keyword>
<dbReference type="SMART" id="SM00895">
    <property type="entry name" value="FCD"/>
    <property type="match status" value="1"/>
</dbReference>
<organism evidence="5 6">
    <name type="scientific">Prosthecodimorpha hirschii</name>
    <dbReference type="NCBI Taxonomy" id="665126"/>
    <lineage>
        <taxon>Bacteria</taxon>
        <taxon>Pseudomonadati</taxon>
        <taxon>Pseudomonadota</taxon>
        <taxon>Alphaproteobacteria</taxon>
        <taxon>Hyphomicrobiales</taxon>
        <taxon>Ancalomicrobiaceae</taxon>
        <taxon>Prosthecodimorpha</taxon>
    </lineage>
</organism>
<reference evidence="5 6" key="1">
    <citation type="submission" date="2015-09" db="EMBL/GenBank/DDBJ databases">
        <authorList>
            <person name="Jackson K.R."/>
            <person name="Lunt B.L."/>
            <person name="Fisher J.N.B."/>
            <person name="Gardner A.V."/>
            <person name="Bailey M.E."/>
            <person name="Deus L.M."/>
            <person name="Earl A.S."/>
            <person name="Gibby P.D."/>
            <person name="Hartmann K.A."/>
            <person name="Liu J.E."/>
            <person name="Manci A.M."/>
            <person name="Nielsen D.A."/>
            <person name="Solomon M.B."/>
            <person name="Breakwell D.P."/>
            <person name="Burnett S.H."/>
            <person name="Grose J.H."/>
        </authorList>
    </citation>
    <scope>NUCLEOTIDE SEQUENCE [LARGE SCALE GENOMIC DNA]</scope>
    <source>
        <strain evidence="5 6">16</strain>
    </source>
</reference>
<protein>
    <submittedName>
        <fullName evidence="5">GntR family transcriptional regulator</fullName>
    </submittedName>
</protein>
<dbReference type="Pfam" id="PF07729">
    <property type="entry name" value="FCD"/>
    <property type="match status" value="1"/>
</dbReference>
<dbReference type="InterPro" id="IPR011711">
    <property type="entry name" value="GntR_C"/>
</dbReference>
<dbReference type="SUPFAM" id="SSF48008">
    <property type="entry name" value="GntR ligand-binding domain-like"/>
    <property type="match status" value="1"/>
</dbReference>
<keyword evidence="6" id="KW-1185">Reference proteome</keyword>
<comment type="caution">
    <text evidence="5">The sequence shown here is derived from an EMBL/GenBank/DDBJ whole genome shotgun (WGS) entry which is preliminary data.</text>
</comment>
<keyword evidence="3" id="KW-0804">Transcription</keyword>
<dbReference type="Pfam" id="PF00392">
    <property type="entry name" value="GntR"/>
    <property type="match status" value="1"/>
</dbReference>
<dbReference type="InterPro" id="IPR000524">
    <property type="entry name" value="Tscrpt_reg_HTH_GntR"/>
</dbReference>
<dbReference type="GO" id="GO:0003677">
    <property type="term" value="F:DNA binding"/>
    <property type="evidence" value="ECO:0007669"/>
    <property type="project" value="UniProtKB-KW"/>
</dbReference>
<dbReference type="PANTHER" id="PTHR43537:SF49">
    <property type="entry name" value="TRANSCRIPTIONAL REGULATORY PROTEIN"/>
    <property type="match status" value="1"/>
</dbReference>
<gene>
    <name evidence="5" type="ORF">ABB55_23095</name>
</gene>
<feature type="domain" description="HTH gntR-type" evidence="4">
    <location>
        <begin position="32"/>
        <end position="99"/>
    </location>
</feature>
<evidence type="ECO:0000313" key="5">
    <source>
        <dbReference type="EMBL" id="KPL54754.1"/>
    </source>
</evidence>
<keyword evidence="2" id="KW-0238">DNA-binding</keyword>
<dbReference type="InterPro" id="IPR036390">
    <property type="entry name" value="WH_DNA-bd_sf"/>
</dbReference>
<dbReference type="AlphaFoldDB" id="A0A0P6WIZ4"/>
<evidence type="ECO:0000256" key="2">
    <source>
        <dbReference type="ARBA" id="ARBA00023125"/>
    </source>
</evidence>
<dbReference type="PANTHER" id="PTHR43537">
    <property type="entry name" value="TRANSCRIPTIONAL REGULATOR, GNTR FAMILY"/>
    <property type="match status" value="1"/>
</dbReference>
<dbReference type="GO" id="GO:0003700">
    <property type="term" value="F:DNA-binding transcription factor activity"/>
    <property type="evidence" value="ECO:0007669"/>
    <property type="project" value="InterPro"/>
</dbReference>
<dbReference type="EMBL" id="LJYW01000001">
    <property type="protein sequence ID" value="KPL54754.1"/>
    <property type="molecule type" value="Genomic_DNA"/>
</dbReference>
<dbReference type="STRING" id="665126.ABB55_23095"/>
<dbReference type="CDD" id="cd07377">
    <property type="entry name" value="WHTH_GntR"/>
    <property type="match status" value="1"/>
</dbReference>
<dbReference type="InterPro" id="IPR008920">
    <property type="entry name" value="TF_FadR/GntR_C"/>
</dbReference>
<accession>A0A0P6WIZ4</accession>